<dbReference type="PIRSF" id="PIRSF006232">
    <property type="entry name" value="Pirin"/>
    <property type="match status" value="1"/>
</dbReference>
<dbReference type="Pfam" id="PF02678">
    <property type="entry name" value="Pirin"/>
    <property type="match status" value="1"/>
</dbReference>
<dbReference type="OrthoDB" id="321327at2"/>
<keyword evidence="2" id="KW-0479">Metal-binding</keyword>
<comment type="caution">
    <text evidence="6">The sequence shown here is derived from an EMBL/GenBank/DDBJ whole genome shotgun (WGS) entry which is preliminary data.</text>
</comment>
<feature type="binding site" evidence="2">
    <location>
        <position position="59"/>
    </location>
    <ligand>
        <name>Fe cation</name>
        <dbReference type="ChEBI" id="CHEBI:24875"/>
    </ligand>
</feature>
<feature type="binding site" evidence="2">
    <location>
        <position position="103"/>
    </location>
    <ligand>
        <name>Fe cation</name>
        <dbReference type="ChEBI" id="CHEBI:24875"/>
    </ligand>
</feature>
<dbReference type="Pfam" id="PF05726">
    <property type="entry name" value="Pirin_C"/>
    <property type="match status" value="1"/>
</dbReference>
<sequence length="295" mass="31513">MNAVLHEIRALARDIGFPVRRLLPSVKAQSVGPFVFLDHMGPARFAAGTSDGDVRPHPHIGLATVTYLFSGAMMHRDSLGSVQRIEPGAVNLMSAGRGIVHSERIPADVRETGETVEGIQMWIALPIADEEGEPSFVHYPEDLLPRWRDGGADVHLLIGELLGRRSPVAVKSATLYAALTLAAGGAFVVPDAAPERALYVAQGEVTLDGAPVAPGTLLVLAPGATPRVEAAGGARLMLLGGAVLDGETVGYGRRVMWWNFVSSRRERIELAKADWRDGRFAPVPGETEFIPLPEG</sequence>
<protein>
    <submittedName>
        <fullName evidence="6">Pirin</fullName>
    </submittedName>
</protein>
<evidence type="ECO:0000256" key="3">
    <source>
        <dbReference type="RuleBase" id="RU003457"/>
    </source>
</evidence>
<reference evidence="7" key="1">
    <citation type="submission" date="2016-01" db="EMBL/GenBank/DDBJ databases">
        <title>Draft genome of Chromobacterium sp. F49.</title>
        <authorList>
            <person name="Hong K.W."/>
        </authorList>
    </citation>
    <scope>NUCLEOTIDE SEQUENCE [LARGE SCALE GENOMIC DNA]</scope>
    <source>
        <strain evidence="7">CN10</strain>
    </source>
</reference>
<dbReference type="InterPro" id="IPR012093">
    <property type="entry name" value="Pirin"/>
</dbReference>
<dbReference type="STRING" id="1452487.AVW16_01410"/>
<dbReference type="EMBL" id="LQQU01000034">
    <property type="protein sequence ID" value="KZE29608.1"/>
    <property type="molecule type" value="Genomic_DNA"/>
</dbReference>
<dbReference type="SUPFAM" id="SSF51182">
    <property type="entry name" value="RmlC-like cupins"/>
    <property type="match status" value="1"/>
</dbReference>
<feature type="binding site" evidence="2">
    <location>
        <position position="57"/>
    </location>
    <ligand>
        <name>Fe cation</name>
        <dbReference type="ChEBI" id="CHEBI:24875"/>
    </ligand>
</feature>
<dbReference type="InterPro" id="IPR008778">
    <property type="entry name" value="Pirin_C_dom"/>
</dbReference>
<name>A0A163C2C0_9NEIS</name>
<dbReference type="RefSeq" id="WP_066613741.1">
    <property type="nucleotide sequence ID" value="NZ_LQQU01000034.1"/>
</dbReference>
<dbReference type="InterPro" id="IPR003829">
    <property type="entry name" value="Pirin_N_dom"/>
</dbReference>
<dbReference type="InterPro" id="IPR011051">
    <property type="entry name" value="RmlC_Cupin_sf"/>
</dbReference>
<dbReference type="CDD" id="cd02909">
    <property type="entry name" value="cupin_pirin_N"/>
    <property type="match status" value="1"/>
</dbReference>
<evidence type="ECO:0000259" key="4">
    <source>
        <dbReference type="Pfam" id="PF02678"/>
    </source>
</evidence>
<dbReference type="Proteomes" id="UP000076625">
    <property type="component" value="Unassembled WGS sequence"/>
</dbReference>
<evidence type="ECO:0000256" key="1">
    <source>
        <dbReference type="ARBA" id="ARBA00008416"/>
    </source>
</evidence>
<gene>
    <name evidence="6" type="ORF">AVW16_01410</name>
</gene>
<dbReference type="Gene3D" id="2.60.120.10">
    <property type="entry name" value="Jelly Rolls"/>
    <property type="match status" value="2"/>
</dbReference>
<feature type="domain" description="Pirin C-terminal" evidence="5">
    <location>
        <begin position="176"/>
        <end position="280"/>
    </location>
</feature>
<feature type="binding site" evidence="2">
    <location>
        <position position="101"/>
    </location>
    <ligand>
        <name>Fe cation</name>
        <dbReference type="ChEBI" id="CHEBI:24875"/>
    </ligand>
</feature>
<comment type="similarity">
    <text evidence="1 3">Belongs to the pirin family.</text>
</comment>
<dbReference type="PANTHER" id="PTHR13903">
    <property type="entry name" value="PIRIN-RELATED"/>
    <property type="match status" value="1"/>
</dbReference>
<evidence type="ECO:0000256" key="2">
    <source>
        <dbReference type="PIRSR" id="PIRSR006232-1"/>
    </source>
</evidence>
<evidence type="ECO:0000313" key="7">
    <source>
        <dbReference type="Proteomes" id="UP000076625"/>
    </source>
</evidence>
<keyword evidence="2" id="KW-0408">Iron</keyword>
<dbReference type="InterPro" id="IPR014710">
    <property type="entry name" value="RmlC-like_jellyroll"/>
</dbReference>
<keyword evidence="7" id="KW-1185">Reference proteome</keyword>
<evidence type="ECO:0000313" key="6">
    <source>
        <dbReference type="EMBL" id="KZE29608.1"/>
    </source>
</evidence>
<dbReference type="AlphaFoldDB" id="A0A163C2C0"/>
<evidence type="ECO:0000259" key="5">
    <source>
        <dbReference type="Pfam" id="PF05726"/>
    </source>
</evidence>
<feature type="domain" description="Pirin N-terminal" evidence="4">
    <location>
        <begin position="17"/>
        <end position="123"/>
    </location>
</feature>
<comment type="cofactor">
    <cofactor evidence="2">
        <name>Fe cation</name>
        <dbReference type="ChEBI" id="CHEBI:24875"/>
    </cofactor>
    <text evidence="2">Binds 1 Fe cation per subunit.</text>
</comment>
<dbReference type="PANTHER" id="PTHR13903:SF8">
    <property type="entry name" value="PIRIN"/>
    <property type="match status" value="1"/>
</dbReference>
<organism evidence="6 7">
    <name type="scientific">Crenobacter luteus</name>
    <dbReference type="NCBI Taxonomy" id="1452487"/>
    <lineage>
        <taxon>Bacteria</taxon>
        <taxon>Pseudomonadati</taxon>
        <taxon>Pseudomonadota</taxon>
        <taxon>Betaproteobacteria</taxon>
        <taxon>Neisseriales</taxon>
        <taxon>Neisseriaceae</taxon>
        <taxon>Crenobacter</taxon>
    </lineage>
</organism>
<dbReference type="GO" id="GO:0046872">
    <property type="term" value="F:metal ion binding"/>
    <property type="evidence" value="ECO:0007669"/>
    <property type="project" value="UniProtKB-KW"/>
</dbReference>
<proteinExistence type="inferred from homology"/>
<accession>A0A163C2C0</accession>